<evidence type="ECO:0000259" key="1">
    <source>
        <dbReference type="PROSITE" id="PS50097"/>
    </source>
</evidence>
<dbReference type="Pfam" id="PF07707">
    <property type="entry name" value="BACK"/>
    <property type="match status" value="1"/>
</dbReference>
<dbReference type="SUPFAM" id="SSF54695">
    <property type="entry name" value="POZ domain"/>
    <property type="match status" value="1"/>
</dbReference>
<dbReference type="InterPro" id="IPR011705">
    <property type="entry name" value="BACK"/>
</dbReference>
<evidence type="ECO:0000313" key="3">
    <source>
        <dbReference type="Proteomes" id="UP000678393"/>
    </source>
</evidence>
<organism evidence="2 3">
    <name type="scientific">Candidula unifasciata</name>
    <dbReference type="NCBI Taxonomy" id="100452"/>
    <lineage>
        <taxon>Eukaryota</taxon>
        <taxon>Metazoa</taxon>
        <taxon>Spiralia</taxon>
        <taxon>Lophotrochozoa</taxon>
        <taxon>Mollusca</taxon>
        <taxon>Gastropoda</taxon>
        <taxon>Heterobranchia</taxon>
        <taxon>Euthyneura</taxon>
        <taxon>Panpulmonata</taxon>
        <taxon>Eupulmonata</taxon>
        <taxon>Stylommatophora</taxon>
        <taxon>Helicina</taxon>
        <taxon>Helicoidea</taxon>
        <taxon>Geomitridae</taxon>
        <taxon>Candidula</taxon>
    </lineage>
</organism>
<dbReference type="Pfam" id="PF00651">
    <property type="entry name" value="BTB"/>
    <property type="match status" value="1"/>
</dbReference>
<dbReference type="Gene3D" id="1.25.40.420">
    <property type="match status" value="1"/>
</dbReference>
<comment type="caution">
    <text evidence="2">The sequence shown here is derived from an EMBL/GenBank/DDBJ whole genome shotgun (WGS) entry which is preliminary data.</text>
</comment>
<reference evidence="2" key="1">
    <citation type="submission" date="2021-04" db="EMBL/GenBank/DDBJ databases">
        <authorList>
            <consortium name="Molecular Ecology Group"/>
        </authorList>
    </citation>
    <scope>NUCLEOTIDE SEQUENCE</scope>
</reference>
<dbReference type="CDD" id="cd18186">
    <property type="entry name" value="BTB_POZ_ZBTB_KLHL-like"/>
    <property type="match status" value="1"/>
</dbReference>
<dbReference type="Gene3D" id="3.30.710.10">
    <property type="entry name" value="Potassium Channel Kv1.1, Chain A"/>
    <property type="match status" value="1"/>
</dbReference>
<sequence length="636" mass="72603">MPFRESLACGLQKCVGNQWKGNYYSDFIVIVEDTSFQCHRFILGACSGFFQCLFKSPMKEQTEGCAKLEGMSASTFNIIVSALYTGIEELNNDNVLDVWSASEMLDIGYLTKECHKFVVENVSVDTCFRFLKHASLYAATYVVDHCLDFISRNFKNFRDEDKLLHLSFDQFYKVIANNYLSTYGEELVVEIILKWVKYTPQSTQRTSLDSGKVDFPTNSLSSSENQENIDDDQAIVACGDKLEESNTCSPFTETRESTDTPALIPVQICNGCRDANADETHIENRKQHLCQLLSACRLFTIKSNFLDNVIKNNARLLVDTGAYPLIHEALMYTLDVSRRHNAWPVAAVYRASSDFKHVMVFLSNDMVMAYILDTGCVAELAKLPMKCKSCNSNIIIFDNNLYLLSDNDTDDNKQFYMLEGNKTWFKVNIIDTNGAAVLLPHGDNIYYYCPKASIYEAYNDDEEERGHFNLYRFCHAYGRALVWSRCGKLEFNRNCLVRLNKYILVFATQDNVITVECYNTETQETHKCTTPMSGTSQDIVSFTHETQAYIIQRNGCLWKVFSTDTTHVDFELVSKLWDFDSRLKGCVLYKQALFIFSNNKKSKLMLSSLPGIFTRTQIIVIDSKTPCFPMTLKLAL</sequence>
<dbReference type="OrthoDB" id="6059210at2759"/>
<evidence type="ECO:0000313" key="2">
    <source>
        <dbReference type="EMBL" id="CAG5127210.1"/>
    </source>
</evidence>
<dbReference type="InterPro" id="IPR011333">
    <property type="entry name" value="SKP1/BTB/POZ_sf"/>
</dbReference>
<keyword evidence="3" id="KW-1185">Reference proteome</keyword>
<accession>A0A8S3ZHQ6</accession>
<dbReference type="InterPro" id="IPR000210">
    <property type="entry name" value="BTB/POZ_dom"/>
</dbReference>
<name>A0A8S3ZHQ6_9EUPU</name>
<dbReference type="PROSITE" id="PS50097">
    <property type="entry name" value="BTB"/>
    <property type="match status" value="1"/>
</dbReference>
<dbReference type="EMBL" id="CAJHNH020002612">
    <property type="protein sequence ID" value="CAG5127210.1"/>
    <property type="molecule type" value="Genomic_DNA"/>
</dbReference>
<dbReference type="AlphaFoldDB" id="A0A8S3ZHQ6"/>
<dbReference type="PANTHER" id="PTHR45632">
    <property type="entry name" value="LD33804P"/>
    <property type="match status" value="1"/>
</dbReference>
<dbReference type="SMART" id="SM00875">
    <property type="entry name" value="BACK"/>
    <property type="match status" value="1"/>
</dbReference>
<dbReference type="SMART" id="SM00225">
    <property type="entry name" value="BTB"/>
    <property type="match status" value="1"/>
</dbReference>
<proteinExistence type="predicted"/>
<protein>
    <recommendedName>
        <fullName evidence="1">BTB domain-containing protein</fullName>
    </recommendedName>
</protein>
<feature type="domain" description="BTB" evidence="1">
    <location>
        <begin position="25"/>
        <end position="92"/>
    </location>
</feature>
<gene>
    <name evidence="2" type="ORF">CUNI_LOCUS12768</name>
</gene>
<dbReference type="Proteomes" id="UP000678393">
    <property type="component" value="Unassembled WGS sequence"/>
</dbReference>